<gene>
    <name evidence="1" type="ORF">GPUH_LOCUS12378</name>
</gene>
<accession>A0A183DUI7</accession>
<reference evidence="1 2" key="2">
    <citation type="submission" date="2018-11" db="EMBL/GenBank/DDBJ databases">
        <authorList>
            <consortium name="Pathogen Informatics"/>
        </authorList>
    </citation>
    <scope>NUCLEOTIDE SEQUENCE [LARGE SCALE GENOMIC DNA]</scope>
</reference>
<sequence>MESKGPVLPNQEGTHKISYKRKSLKILPTNVRSGNTMKQQTVMVSTSVNMPKVNSEVEDIGSRRKLTKVFGPKPEISDRESETAFIQEETNGVQHQAPLTATPEFLAIAPSLNSEEESPSISVTQAFRAFSSTRYTVRSRTNFAKQLKKLIIFTPPPLAISTTVTSSTVVPFVALPETTAATLAPVLSSPTKSELSPETESSAEETHPFNATLAILEFALFTDSVSRRHNSENASSISAPAEIDLGTKSTTVATTIATLTAISTSATAITATSSGTPDTTEQNSKTSAEVKKTIITPLIPPTLSFLGSSFDWIPFTVPWLNNPQQWPDGLLQRG</sequence>
<protein>
    <submittedName>
        <fullName evidence="3">Flocculation protein FLO11-like</fullName>
    </submittedName>
</protein>
<proteinExistence type="predicted"/>
<dbReference type="WBParaSite" id="GPUH_0001239201-mRNA-1">
    <property type="protein sequence ID" value="GPUH_0001239201-mRNA-1"/>
    <property type="gene ID" value="GPUH_0001239201"/>
</dbReference>
<keyword evidence="2" id="KW-1185">Reference proteome</keyword>
<evidence type="ECO:0000313" key="3">
    <source>
        <dbReference type="WBParaSite" id="GPUH_0001239201-mRNA-1"/>
    </source>
</evidence>
<name>A0A183DUI7_9BILA</name>
<evidence type="ECO:0000313" key="2">
    <source>
        <dbReference type="Proteomes" id="UP000271098"/>
    </source>
</evidence>
<reference evidence="3" key="1">
    <citation type="submission" date="2016-06" db="UniProtKB">
        <authorList>
            <consortium name="WormBaseParasite"/>
        </authorList>
    </citation>
    <scope>IDENTIFICATION</scope>
</reference>
<organism evidence="3">
    <name type="scientific">Gongylonema pulchrum</name>
    <dbReference type="NCBI Taxonomy" id="637853"/>
    <lineage>
        <taxon>Eukaryota</taxon>
        <taxon>Metazoa</taxon>
        <taxon>Ecdysozoa</taxon>
        <taxon>Nematoda</taxon>
        <taxon>Chromadorea</taxon>
        <taxon>Rhabditida</taxon>
        <taxon>Spirurina</taxon>
        <taxon>Spiruromorpha</taxon>
        <taxon>Spiruroidea</taxon>
        <taxon>Gongylonematidae</taxon>
        <taxon>Gongylonema</taxon>
    </lineage>
</organism>
<dbReference type="Proteomes" id="UP000271098">
    <property type="component" value="Unassembled WGS sequence"/>
</dbReference>
<dbReference type="EMBL" id="UYRT01079272">
    <property type="protein sequence ID" value="VDN20346.1"/>
    <property type="molecule type" value="Genomic_DNA"/>
</dbReference>
<evidence type="ECO:0000313" key="1">
    <source>
        <dbReference type="EMBL" id="VDN20346.1"/>
    </source>
</evidence>
<dbReference type="AlphaFoldDB" id="A0A183DUI7"/>